<dbReference type="Pfam" id="PF00004">
    <property type="entry name" value="AAA"/>
    <property type="match status" value="1"/>
</dbReference>
<dbReference type="Proteomes" id="UP001180973">
    <property type="component" value="Unassembled WGS sequence"/>
</dbReference>
<name>A0ABU2WVM8_9ACTN</name>
<dbReference type="RefSeq" id="WP_311412001.1">
    <property type="nucleotide sequence ID" value="NZ_JAVRFL010000013.1"/>
</dbReference>
<comment type="similarity">
    <text evidence="1">Belongs to the AAA ATPase family. BCS1 subfamily.</text>
</comment>
<protein>
    <submittedName>
        <fullName evidence="3">DUF5925 domain-containing protein</fullName>
    </submittedName>
</protein>
<comment type="caution">
    <text evidence="3">The sequence shown here is derived from an EMBL/GenBank/DDBJ whole genome shotgun (WGS) entry which is preliminary data.</text>
</comment>
<dbReference type="Gene3D" id="3.40.50.300">
    <property type="entry name" value="P-loop containing nucleotide triphosphate hydrolases"/>
    <property type="match status" value="1"/>
</dbReference>
<dbReference type="InterPro" id="IPR050747">
    <property type="entry name" value="Mitochondrial_chaperone_BCS1"/>
</dbReference>
<evidence type="ECO:0000256" key="1">
    <source>
        <dbReference type="ARBA" id="ARBA00007448"/>
    </source>
</evidence>
<accession>A0ABU2WVM8</accession>
<dbReference type="PANTHER" id="PTHR23070">
    <property type="entry name" value="BCS1 AAA-TYPE ATPASE"/>
    <property type="match status" value="1"/>
</dbReference>
<dbReference type="InterPro" id="IPR003959">
    <property type="entry name" value="ATPase_AAA_core"/>
</dbReference>
<dbReference type="SUPFAM" id="SSF52540">
    <property type="entry name" value="P-loop containing nucleoside triphosphate hydrolases"/>
    <property type="match status" value="1"/>
</dbReference>
<evidence type="ECO:0000259" key="2">
    <source>
        <dbReference type="SMART" id="SM00382"/>
    </source>
</evidence>
<feature type="domain" description="AAA+ ATPase" evidence="2">
    <location>
        <begin position="183"/>
        <end position="322"/>
    </location>
</feature>
<gene>
    <name evidence="3" type="ORF">RM555_13160</name>
</gene>
<keyword evidence="4" id="KW-1185">Reference proteome</keyword>
<dbReference type="InterPro" id="IPR045969">
    <property type="entry name" value="DUF5925"/>
</dbReference>
<reference evidence="3" key="1">
    <citation type="submission" date="2023-09" db="EMBL/GenBank/DDBJ databases">
        <title>30 novel species of actinomycetes from the DSMZ collection.</title>
        <authorList>
            <person name="Nouioui I."/>
        </authorList>
    </citation>
    <scope>NUCLEOTIDE SEQUENCE</scope>
    <source>
        <strain evidence="3">DSM 115977</strain>
    </source>
</reference>
<dbReference type="InterPro" id="IPR003593">
    <property type="entry name" value="AAA+_ATPase"/>
</dbReference>
<evidence type="ECO:0000313" key="3">
    <source>
        <dbReference type="EMBL" id="MDT0529937.1"/>
    </source>
</evidence>
<evidence type="ECO:0000313" key="4">
    <source>
        <dbReference type="Proteomes" id="UP001180973"/>
    </source>
</evidence>
<proteinExistence type="inferred from homology"/>
<dbReference type="SMART" id="SM00382">
    <property type="entry name" value="AAA"/>
    <property type="match status" value="1"/>
</dbReference>
<dbReference type="InterPro" id="IPR027417">
    <property type="entry name" value="P-loop_NTPase"/>
</dbReference>
<organism evidence="3 4">
    <name type="scientific">Micromonospora reichwaldensis</name>
    <dbReference type="NCBI Taxonomy" id="3075516"/>
    <lineage>
        <taxon>Bacteria</taxon>
        <taxon>Bacillati</taxon>
        <taxon>Actinomycetota</taxon>
        <taxon>Actinomycetes</taxon>
        <taxon>Micromonosporales</taxon>
        <taxon>Micromonosporaceae</taxon>
        <taxon>Micromonospora</taxon>
    </lineage>
</organism>
<dbReference type="EMBL" id="JAVRFL010000013">
    <property type="protein sequence ID" value="MDT0529937.1"/>
    <property type="molecule type" value="Genomic_DNA"/>
</dbReference>
<dbReference type="Pfam" id="PF19347">
    <property type="entry name" value="DUF5925"/>
    <property type="match status" value="1"/>
</dbReference>
<sequence>MRTTHEADEAPGTGIPSMLQYDDADTPCDVIDALVLADFVTGRHPWSHTVRLSRVRPDAPLTAPDGRLLRTAVENRQLSRLLAGDGWTARVVTWKGRGAEVTVTAVSEEVGRPALDRIVDGAAEPEDPGAGRIGFWHQNPRRGSQRDVRSIAAPEWAAIRPNYAAAARDALDELMATTPERLSGRLVLLHGAPGTGKTTALRALARQWRDWCQVDAVLDPDVLFADTAYLSEVAVGDEDGEPGTGRRWRLLILEDCDELIRGEAKQAAGQALSRLLNLTDGLLGQGRDVLVAITTNEDLSRLHPAVVRPGRCLARIEVGPLSYEEATGWLGTAAGVPPQGATLAELYALRAGTPAAPAAPPAIGGYL</sequence>